<gene>
    <name evidence="4" type="ORF">V757_12445</name>
</gene>
<sequence length="223" mass="24944">MSKLLETVEVQTKDDVQYSIIWLHGLGADANDFLPIVPELKLPANIGVRFVFPNAPIRPITINNGMAMRGWYDILDLTSLNQRADEQGLRESQQQIEALIKQENNRDIPTNHIILAGFSQGCAMTLQTGLRYPEKLAGLICLSGYLPLHTTIEAELSEANRQTPIFMAHGSFDPVVPLQAASLSHDVLTNLNYSITWKNYPMGHQVCAPEINDLSLFLQHILR</sequence>
<dbReference type="EMBL" id="AYSV01000138">
    <property type="protein sequence ID" value="ETD66621.1"/>
    <property type="molecule type" value="Genomic_DNA"/>
</dbReference>
<dbReference type="SUPFAM" id="SSF53474">
    <property type="entry name" value="alpha/beta-Hydrolases"/>
    <property type="match status" value="1"/>
</dbReference>
<organism evidence="4 5">
    <name type="scientific">Pelistega indica</name>
    <dbReference type="NCBI Taxonomy" id="1414851"/>
    <lineage>
        <taxon>Bacteria</taxon>
        <taxon>Pseudomonadati</taxon>
        <taxon>Pseudomonadota</taxon>
        <taxon>Betaproteobacteria</taxon>
        <taxon>Burkholderiales</taxon>
        <taxon>Alcaligenaceae</taxon>
        <taxon>Pelistega</taxon>
    </lineage>
</organism>
<accession>V8FRW3</accession>
<dbReference type="PATRIC" id="fig|1414851.3.peg.2586"/>
<evidence type="ECO:0000313" key="4">
    <source>
        <dbReference type="EMBL" id="ETD66621.1"/>
    </source>
</evidence>
<dbReference type="Pfam" id="PF02230">
    <property type="entry name" value="Abhydrolase_2"/>
    <property type="match status" value="1"/>
</dbReference>
<evidence type="ECO:0000256" key="1">
    <source>
        <dbReference type="ARBA" id="ARBA00006499"/>
    </source>
</evidence>
<dbReference type="RefSeq" id="WP_023953369.1">
    <property type="nucleotide sequence ID" value="NZ_AYSV01000138.1"/>
</dbReference>
<reference evidence="4 5" key="1">
    <citation type="submission" date="2013-11" db="EMBL/GenBank/DDBJ databases">
        <title>Genomic analysis of Pelistega sp. HM-7.</title>
        <authorList>
            <person name="Kumbhare S.V."/>
            <person name="Shetty S.A."/>
            <person name="Sharma O."/>
            <person name="Dhotre D.P."/>
        </authorList>
    </citation>
    <scope>NUCLEOTIDE SEQUENCE [LARGE SCALE GENOMIC DNA]</scope>
    <source>
        <strain evidence="4 5">HM-7</strain>
    </source>
</reference>
<keyword evidence="2" id="KW-0378">Hydrolase</keyword>
<feature type="domain" description="Phospholipase/carboxylesterase/thioesterase" evidence="3">
    <location>
        <begin position="11"/>
        <end position="220"/>
    </location>
</feature>
<evidence type="ECO:0000256" key="2">
    <source>
        <dbReference type="ARBA" id="ARBA00022801"/>
    </source>
</evidence>
<dbReference type="PANTHER" id="PTHR10655">
    <property type="entry name" value="LYSOPHOSPHOLIPASE-RELATED"/>
    <property type="match status" value="1"/>
</dbReference>
<dbReference type="InterPro" id="IPR003140">
    <property type="entry name" value="PLipase/COase/thioEstase"/>
</dbReference>
<protein>
    <submittedName>
        <fullName evidence="4">Carboxylesterase</fullName>
    </submittedName>
</protein>
<comment type="similarity">
    <text evidence="1">Belongs to the AB hydrolase superfamily. AB hydrolase 2 family.</text>
</comment>
<dbReference type="InterPro" id="IPR029058">
    <property type="entry name" value="AB_hydrolase_fold"/>
</dbReference>
<dbReference type="InterPro" id="IPR050565">
    <property type="entry name" value="LYPA1-2/EST-like"/>
</dbReference>
<dbReference type="PANTHER" id="PTHR10655:SF17">
    <property type="entry name" value="LYSOPHOSPHOLIPASE-LIKE PROTEIN 1"/>
    <property type="match status" value="1"/>
</dbReference>
<name>V8FRW3_9BURK</name>
<dbReference type="GO" id="GO:0016787">
    <property type="term" value="F:hydrolase activity"/>
    <property type="evidence" value="ECO:0007669"/>
    <property type="project" value="UniProtKB-KW"/>
</dbReference>
<evidence type="ECO:0000313" key="5">
    <source>
        <dbReference type="Proteomes" id="UP000018766"/>
    </source>
</evidence>
<dbReference type="AlphaFoldDB" id="V8FRW3"/>
<dbReference type="Proteomes" id="UP000018766">
    <property type="component" value="Unassembled WGS sequence"/>
</dbReference>
<dbReference type="OrthoDB" id="9801763at2"/>
<dbReference type="Gene3D" id="3.40.50.1820">
    <property type="entry name" value="alpha/beta hydrolase"/>
    <property type="match status" value="1"/>
</dbReference>
<comment type="caution">
    <text evidence="4">The sequence shown here is derived from an EMBL/GenBank/DDBJ whole genome shotgun (WGS) entry which is preliminary data.</text>
</comment>
<proteinExistence type="inferred from homology"/>
<evidence type="ECO:0000259" key="3">
    <source>
        <dbReference type="Pfam" id="PF02230"/>
    </source>
</evidence>
<keyword evidence="5" id="KW-1185">Reference proteome</keyword>